<feature type="transmembrane region" description="Helical" evidence="15">
    <location>
        <begin position="856"/>
        <end position="882"/>
    </location>
</feature>
<feature type="compositionally biased region" description="Polar residues" evidence="14">
    <location>
        <begin position="400"/>
        <end position="417"/>
    </location>
</feature>
<keyword evidence="4" id="KW-0109">Calcium transport</keyword>
<feature type="region of interest" description="Disordered" evidence="14">
    <location>
        <begin position="110"/>
        <end position="157"/>
    </location>
</feature>
<feature type="transmembrane region" description="Helical" evidence="15">
    <location>
        <begin position="1691"/>
        <end position="1709"/>
    </location>
</feature>
<evidence type="ECO:0000256" key="3">
    <source>
        <dbReference type="ARBA" id="ARBA00022553"/>
    </source>
</evidence>
<proteinExistence type="predicted"/>
<feature type="transmembrane region" description="Helical" evidence="15">
    <location>
        <begin position="972"/>
        <end position="991"/>
    </location>
</feature>
<feature type="compositionally biased region" description="Polar residues" evidence="14">
    <location>
        <begin position="207"/>
        <end position="217"/>
    </location>
</feature>
<feature type="compositionally biased region" description="Polar residues" evidence="14">
    <location>
        <begin position="49"/>
        <end position="58"/>
    </location>
</feature>
<feature type="transmembrane region" description="Helical" evidence="15">
    <location>
        <begin position="1721"/>
        <end position="1742"/>
    </location>
</feature>
<evidence type="ECO:0000259" key="16">
    <source>
        <dbReference type="PROSITE" id="PS50222"/>
    </source>
</evidence>
<keyword evidence="10" id="KW-0406">Ion transport</keyword>
<protein>
    <submittedName>
        <fullName evidence="17">Calcium-channel protein Cch1p</fullName>
    </submittedName>
</protein>
<feature type="region of interest" description="Disordered" evidence="14">
    <location>
        <begin position="381"/>
        <end position="417"/>
    </location>
</feature>
<evidence type="ECO:0000256" key="13">
    <source>
        <dbReference type="ARBA" id="ARBA00023303"/>
    </source>
</evidence>
<evidence type="ECO:0000313" key="18">
    <source>
        <dbReference type="Proteomes" id="UP001497600"/>
    </source>
</evidence>
<gene>
    <name evidence="17" type="primary">CCH1</name>
    <name evidence="17" type="ORF">CAAN4_E10506</name>
</gene>
<feature type="region of interest" description="Disordered" evidence="14">
    <location>
        <begin position="1"/>
        <end position="92"/>
    </location>
</feature>
<evidence type="ECO:0000313" key="17">
    <source>
        <dbReference type="EMBL" id="CAK7908494.1"/>
    </source>
</evidence>
<feature type="compositionally biased region" description="Basic and acidic residues" evidence="14">
    <location>
        <begin position="2151"/>
        <end position="2173"/>
    </location>
</feature>
<dbReference type="InterPro" id="IPR011992">
    <property type="entry name" value="EF-hand-dom_pair"/>
</dbReference>
<evidence type="ECO:0000256" key="11">
    <source>
        <dbReference type="ARBA" id="ARBA00023136"/>
    </source>
</evidence>
<feature type="compositionally biased region" description="Basic and acidic residues" evidence="14">
    <location>
        <begin position="615"/>
        <end position="625"/>
    </location>
</feature>
<keyword evidence="3" id="KW-0597">Phosphoprotein</keyword>
<evidence type="ECO:0000256" key="6">
    <source>
        <dbReference type="ARBA" id="ARBA00022692"/>
    </source>
</evidence>
<evidence type="ECO:0000256" key="12">
    <source>
        <dbReference type="ARBA" id="ARBA00023180"/>
    </source>
</evidence>
<dbReference type="InterPro" id="IPR005821">
    <property type="entry name" value="Ion_trans_dom"/>
</dbReference>
<feature type="compositionally biased region" description="Low complexity" evidence="14">
    <location>
        <begin position="21"/>
        <end position="38"/>
    </location>
</feature>
<keyword evidence="13" id="KW-0407">Ion channel</keyword>
<keyword evidence="8" id="KW-0851">Voltage-gated channel</keyword>
<feature type="compositionally biased region" description="Polar residues" evidence="14">
    <location>
        <begin position="68"/>
        <end position="86"/>
    </location>
</feature>
<evidence type="ECO:0000256" key="7">
    <source>
        <dbReference type="ARBA" id="ARBA00022837"/>
    </source>
</evidence>
<feature type="region of interest" description="Disordered" evidence="14">
    <location>
        <begin position="199"/>
        <end position="225"/>
    </location>
</feature>
<keyword evidence="11 15" id="KW-0472">Membrane</keyword>
<keyword evidence="12" id="KW-0325">Glycoprotein</keyword>
<comment type="subcellular location">
    <subcellularLocation>
        <location evidence="1">Membrane</location>
        <topology evidence="1">Multi-pass membrane protein</topology>
    </subcellularLocation>
</comment>
<evidence type="ECO:0000256" key="10">
    <source>
        <dbReference type="ARBA" id="ARBA00023065"/>
    </source>
</evidence>
<dbReference type="InterPro" id="IPR050599">
    <property type="entry name" value="VDCC_alpha-1_subunit"/>
</dbReference>
<dbReference type="SUPFAM" id="SSF47473">
    <property type="entry name" value="EF-hand"/>
    <property type="match status" value="1"/>
</dbReference>
<feature type="transmembrane region" description="Helical" evidence="15">
    <location>
        <begin position="1408"/>
        <end position="1429"/>
    </location>
</feature>
<keyword evidence="6 15" id="KW-0812">Transmembrane</keyword>
<keyword evidence="2" id="KW-0813">Transport</keyword>
<feature type="transmembrane region" description="Helical" evidence="15">
    <location>
        <begin position="1754"/>
        <end position="1774"/>
    </location>
</feature>
<feature type="transmembrane region" description="Helical" evidence="15">
    <location>
        <begin position="933"/>
        <end position="951"/>
    </location>
</feature>
<feature type="transmembrane region" description="Helical" evidence="15">
    <location>
        <begin position="1060"/>
        <end position="1082"/>
    </location>
</feature>
<sequence length="2318" mass="263604">MPPRPPSIVVRPTSEDRVEGSASSQDQTSYSSQNTRASSTRRSRRYTNPFVTSSFSRESSPDGASVERASSTGAGEDSASSNQQPFISEATMMNDIDALKEGLNFALGTSDNDPGWLPVSNNDTGVRRPSATSRDSDSIIPQDLTLDSGDYTENIPLTTIPKRNVPQKSLYDQDRTMETSSSQPFMEGTSSPYGNPFRTRPPLSRNPFGSLTVNTDLESGLRPDLLTPSIDKQQVAPVSPTPKKLTDVLARLSDRIAAKSEVANTPQTEHPPGGGDEMFPSTTPHLSINRPTLDKNASHGGSYISQSTKKSKDHIPKMTITDENDKVSFIENNPSELNTTTATEGLGLFLDNDHHEDSLKSTSSLVDRDAPVLHQIGRQIFRTKSNGGESNKPVNHPDYTPNSSKGNFQHSGTPNASFQTSQDTMYLFGNSLGFFSPQSKIRQKCSRILSHSSTNFTLLVLLIAQTLFLTYRQWNPNKLGGYVSKGNNFADYILMGINIIYTVEVCAKIIAYGLFDDRVMYEECGLPYPQNSLNWNSTKSVFNHLFKNIGLTKFHKVRRNQPPQDRNSVYMTPQNVVSELDVKEINLNDSRIQANPFDSTPVQFTELGKKYRISSHHEPSGKDSSPEGTPNPRPLNAQNTFVLSSPSKNIEQLHLKRAFLRSSWQRIDFISMVTFWISLALSINRYDVKHSIMVFRALSCLRILRLCNLTTGTSTILAACKLALPQLIDVSLFIFCFWIFFAIIGVQTFKSSLSRQCVWTNPDDPSDTWIHSSQYCGSWLDASGTVMPYLFSNGESSTVSKGFTCPVNSKCVSGENPFHGTVSFDNIFQSFEMVFVIISANTFTDIMYDTMDSENLAACLFFIGTIFIMTVWLLNVFIAVIVKSFEVTSLEQEREKSNSGHKRFHIFGPANRVVSLHTERIDFLKAQNIFLRTYYRLEFLFVILIAFDLFVQCFRSFSMNDVERHTLYRFECAFTIVFLVEIILRFIFYFPHWKMFFKSNRNMFDLFLAIITSVIILGPVKNKLGQAYYWLTVFQILRIYRVVLATSITRKLWLKIMGNFQAIFDLALFYFILLYLVSIIMARYYEGTIPEDEIDGIDFPMHTLPNSFIALYVITTTENWTDILYELQAYGHNTSSRVFGAMFLIGWFAISNSVLLNIFIAVIARTLAVSEQGKRKQQLLQFIDNMTTRLQSLDHENGLLSKLKKKVFNKGGMKDELEKAVVNLLLSGTAVNDFLDKDFVLNENNEEREGDGTDIRNIHASGWKRWFQLKYWHAKYLLKNPFYTKSEKDHVVSNFDPANFAKKIITDRNLLITKQNTFLRDNPNFNNVFYVMRPDHRIRRLCQKMVKSSYGERIDGVDPNKTFSEIFVIIMFIATMGLVITACYLTPLLRNSLAREHGTWNWSSYTEVAFTTLFTIEFIIKILADGIIFTPNAYMRSSWNLIDLVVLAALWIELISFLKNDGGLSRIVRGLKALRALRLLTISETAKNNFHNTMISGFGKIVNAAVISFCLLFPFSIWGLNIFNGRLGYCLDGSSDMASCYNEFDASVFNWNVVSPNVYTNPILHFDKFGDALVSLFEIISLEGWVDLLIDVMKSTGVGTPQQDFATPINGLFVMMFNFISTVFILTLFVSVIISNYSKTTGSAYMTNDQKSWYEVKSILQQVKPSKRKVQKDLWWGSRFCYRMTVEKNKYWNGLLSFLLMLHVIALVLETSPTPDAMTIFRTIVFIITSVAFAINVSMLLIGQGVKTFFHYKWNIFYLVVSYGATITTFIGLFVSDETVFVNINKLFLVGILAFIIPKSNRLSQLLRFASASLPTLISLSFTWIVVFLMFAIALNQIFGMTKIGPNTTDNINLRSVPKALILLFRCSFGEGWNFIMIDFTVVEPFCTVGANVDQGNDCGNKQYAYILFISWNIISMYIFVNMFISLILDSFSYFNNDSTYISLIQREEIRKFKRTWQKFDPEGTGFINPSELSKFLHTLDGALSFHLYSGTLEIRELCRKWFIRNNPGNPYDITVKYDAIEETFESMDIPKIRERRKVYDRFVEEALSTMELRGDPGISFRSVILQLPLYIAFEAGQCLNLIDFLERRLLLQKVEKRLHLKRVYDSINMYACRWKYTHGRMKGTEEANFLRASIYSEDINSNTFNYDSNESNKDSNEKSSGFRDISKEHTGSDDDFESAPEEYYGSNIYVPKSPVHLHKGDMRNRGVKDQLNIPMDKSIPSQLFIKIPAESSTLNNDHSISPSDLSQTMKDVEITVTESESPFIENSDHSHRNSSFIDISTIGETLQNTQWGEALRSVHSDQLSENGNDSKDYNKKL</sequence>
<evidence type="ECO:0000256" key="1">
    <source>
        <dbReference type="ARBA" id="ARBA00004141"/>
    </source>
</evidence>
<dbReference type="SUPFAM" id="SSF81324">
    <property type="entry name" value="Voltage-gated potassium channels"/>
    <property type="match status" value="4"/>
</dbReference>
<feature type="transmembrane region" description="Helical" evidence="15">
    <location>
        <begin position="1780"/>
        <end position="1797"/>
    </location>
</feature>
<dbReference type="Proteomes" id="UP001497600">
    <property type="component" value="Chromosome E"/>
</dbReference>
<dbReference type="Gene3D" id="1.10.238.10">
    <property type="entry name" value="EF-hand"/>
    <property type="match status" value="1"/>
</dbReference>
<evidence type="ECO:0000256" key="5">
    <source>
        <dbReference type="ARBA" id="ARBA00022673"/>
    </source>
</evidence>
<organism evidence="17 18">
    <name type="scientific">[Candida] anglica</name>
    <dbReference type="NCBI Taxonomy" id="148631"/>
    <lineage>
        <taxon>Eukaryota</taxon>
        <taxon>Fungi</taxon>
        <taxon>Dikarya</taxon>
        <taxon>Ascomycota</taxon>
        <taxon>Saccharomycotina</taxon>
        <taxon>Pichiomycetes</taxon>
        <taxon>Debaryomycetaceae</taxon>
        <taxon>Kurtzmaniella</taxon>
    </lineage>
</organism>
<keyword evidence="5" id="KW-0107">Calcium channel</keyword>
<feature type="transmembrane region" description="Helical" evidence="15">
    <location>
        <begin position="1003"/>
        <end position="1020"/>
    </location>
</feature>
<feature type="domain" description="EF-hand" evidence="16">
    <location>
        <begin position="1948"/>
        <end position="1983"/>
    </location>
</feature>
<evidence type="ECO:0000256" key="2">
    <source>
        <dbReference type="ARBA" id="ARBA00022448"/>
    </source>
</evidence>
<feature type="transmembrane region" description="Helical" evidence="15">
    <location>
        <begin position="1904"/>
        <end position="1929"/>
    </location>
</feature>
<dbReference type="Gene3D" id="1.20.120.350">
    <property type="entry name" value="Voltage-gated potassium channels. Chain C"/>
    <property type="match status" value="3"/>
</dbReference>
<evidence type="ECO:0000256" key="15">
    <source>
        <dbReference type="SAM" id="Phobius"/>
    </source>
</evidence>
<keyword evidence="9 15" id="KW-1133">Transmembrane helix</keyword>
<feature type="region of interest" description="Disordered" evidence="14">
    <location>
        <begin position="2146"/>
        <end position="2180"/>
    </location>
</feature>
<evidence type="ECO:0000256" key="4">
    <source>
        <dbReference type="ARBA" id="ARBA00022568"/>
    </source>
</evidence>
<feature type="region of interest" description="Disordered" evidence="14">
    <location>
        <begin position="614"/>
        <end position="638"/>
    </location>
</feature>
<feature type="transmembrane region" description="Helical" evidence="15">
    <location>
        <begin position="1612"/>
        <end position="1634"/>
    </location>
</feature>
<feature type="transmembrane region" description="Helical" evidence="15">
    <location>
        <begin position="1817"/>
        <end position="1839"/>
    </location>
</feature>
<feature type="region of interest" description="Disordered" evidence="14">
    <location>
        <begin position="257"/>
        <end position="317"/>
    </location>
</feature>
<dbReference type="Gene3D" id="1.10.287.70">
    <property type="match status" value="4"/>
</dbReference>
<dbReference type="PANTHER" id="PTHR45628:SF7">
    <property type="entry name" value="VOLTAGE-DEPENDENT CALCIUM CHANNEL TYPE A SUBUNIT ALPHA-1"/>
    <property type="match status" value="1"/>
</dbReference>
<keyword evidence="7" id="KW-0106">Calcium</keyword>
<dbReference type="InterPro" id="IPR002048">
    <property type="entry name" value="EF_hand_dom"/>
</dbReference>
<accession>A0ABP0ED61</accession>
<feature type="transmembrane region" description="Helical" evidence="15">
    <location>
        <begin position="1501"/>
        <end position="1523"/>
    </location>
</feature>
<feature type="region of interest" description="Disordered" evidence="14">
    <location>
        <begin position="175"/>
        <end position="194"/>
    </location>
</feature>
<keyword evidence="18" id="KW-1185">Reference proteome</keyword>
<feature type="transmembrane region" description="Helical" evidence="15">
    <location>
        <begin position="1138"/>
        <end position="1164"/>
    </location>
</feature>
<feature type="compositionally biased region" description="Polar residues" evidence="14">
    <location>
        <begin position="280"/>
        <end position="290"/>
    </location>
</feature>
<dbReference type="PROSITE" id="PS50222">
    <property type="entry name" value="EF_HAND_2"/>
    <property type="match status" value="1"/>
</dbReference>
<dbReference type="EMBL" id="OZ004257">
    <property type="protein sequence ID" value="CAK7908494.1"/>
    <property type="molecule type" value="Genomic_DNA"/>
</dbReference>
<feature type="compositionally biased region" description="Polar residues" evidence="14">
    <location>
        <begin position="382"/>
        <end position="393"/>
    </location>
</feature>
<dbReference type="PANTHER" id="PTHR45628">
    <property type="entry name" value="VOLTAGE-DEPENDENT CALCIUM CHANNEL TYPE A SUBUNIT ALPHA-1"/>
    <property type="match status" value="1"/>
</dbReference>
<dbReference type="InterPro" id="IPR027359">
    <property type="entry name" value="Volt_channel_dom_sf"/>
</dbReference>
<reference evidence="17 18" key="1">
    <citation type="submission" date="2024-01" db="EMBL/GenBank/DDBJ databases">
        <authorList>
            <consortium name="Genoscope - CEA"/>
            <person name="William W."/>
        </authorList>
    </citation>
    <scope>NUCLEOTIDE SEQUENCE [LARGE SCALE GENOMIC DNA]</scope>
    <source>
        <strain evidence="17 18">29B2s-10</strain>
    </source>
</reference>
<evidence type="ECO:0000256" key="9">
    <source>
        <dbReference type="ARBA" id="ARBA00022989"/>
    </source>
</evidence>
<dbReference type="Pfam" id="PF00520">
    <property type="entry name" value="Ion_trans"/>
    <property type="match status" value="4"/>
</dbReference>
<feature type="transmembrane region" description="Helical" evidence="15">
    <location>
        <begin position="730"/>
        <end position="749"/>
    </location>
</feature>
<evidence type="ECO:0000256" key="14">
    <source>
        <dbReference type="SAM" id="MobiDB-lite"/>
    </source>
</evidence>
<name>A0ABP0ED61_9ASCO</name>
<evidence type="ECO:0000256" key="8">
    <source>
        <dbReference type="ARBA" id="ARBA00022882"/>
    </source>
</evidence>
<feature type="transmembrane region" description="Helical" evidence="15">
    <location>
        <begin position="1366"/>
        <end position="1387"/>
    </location>
</feature>
<feature type="compositionally biased region" description="Polar residues" evidence="14">
    <location>
        <begin position="178"/>
        <end position="193"/>
    </location>
</feature>